<gene>
    <name evidence="2" type="ORF">BLGHR1_16384</name>
</gene>
<dbReference type="Proteomes" id="UP000275772">
    <property type="component" value="Unassembled WGS sequence"/>
</dbReference>
<proteinExistence type="predicted"/>
<accession>A0A383UZ16</accession>
<dbReference type="VEuPathDB" id="FungiDB:BLGHR1_16384"/>
<evidence type="ECO:0000256" key="1">
    <source>
        <dbReference type="SAM" id="SignalP"/>
    </source>
</evidence>
<evidence type="ECO:0000313" key="2">
    <source>
        <dbReference type="EMBL" id="SZF05581.1"/>
    </source>
</evidence>
<keyword evidence="1" id="KW-0732">Signal</keyword>
<dbReference type="EMBL" id="UNSH01000081">
    <property type="protein sequence ID" value="SZF05581.1"/>
    <property type="molecule type" value="Genomic_DNA"/>
</dbReference>
<evidence type="ECO:0000313" key="3">
    <source>
        <dbReference type="Proteomes" id="UP000275772"/>
    </source>
</evidence>
<sequence>MAALSHVADFLLLASLAQHFSVPPLCCCAAPGIPVANKRPQQAPFSRITGPSLGPRRFDYLPPLPRCAVNSHGYSDGIQTFVPSATSALLLHSSVSAKRGVESYSPQPALPSIATEKSSAPHVCRARKRKSAPCPSFPPELWRAFTDAPAQASCCASSLLILGQIPTVPMKNKHLSAIFPITLEPSSEARQTHSPLFSLSLHHSTLLESLKDETLIWLPAQICAMNFLTSTCGSWRILNWESGRVGYSAGKAPSIRLNDFFALGPYNEGRTPTTLLTVFHPALSPPQTLAFSSLDRYSGGHGSTPCIMC</sequence>
<reference evidence="2 3" key="1">
    <citation type="submission" date="2017-11" db="EMBL/GenBank/DDBJ databases">
        <authorList>
            <person name="Kracher B."/>
        </authorList>
    </citation>
    <scope>NUCLEOTIDE SEQUENCE [LARGE SCALE GENOMIC DNA]</scope>
    <source>
        <strain evidence="2 3">RACE1</strain>
    </source>
</reference>
<feature type="chain" id="PRO_5016565917" evidence="1">
    <location>
        <begin position="20"/>
        <end position="309"/>
    </location>
</feature>
<name>A0A383UZ16_BLUHO</name>
<protein>
    <submittedName>
        <fullName evidence="2">Uncharacterized protein</fullName>
    </submittedName>
</protein>
<dbReference type="AlphaFoldDB" id="A0A383UZ16"/>
<feature type="signal peptide" evidence="1">
    <location>
        <begin position="1"/>
        <end position="19"/>
    </location>
</feature>
<organism evidence="2 3">
    <name type="scientific">Blumeria hordei</name>
    <name type="common">Barley powdery mildew</name>
    <name type="synonym">Blumeria graminis f. sp. hordei</name>
    <dbReference type="NCBI Taxonomy" id="2867405"/>
    <lineage>
        <taxon>Eukaryota</taxon>
        <taxon>Fungi</taxon>
        <taxon>Dikarya</taxon>
        <taxon>Ascomycota</taxon>
        <taxon>Pezizomycotina</taxon>
        <taxon>Leotiomycetes</taxon>
        <taxon>Erysiphales</taxon>
        <taxon>Erysiphaceae</taxon>
        <taxon>Blumeria</taxon>
    </lineage>
</organism>